<accession>A0A655WK60</accession>
<dbReference type="EMBL" id="CWQY01000001">
    <property type="protein sequence ID" value="CSB92822.1"/>
    <property type="molecule type" value="Genomic_DNA"/>
</dbReference>
<proteinExistence type="predicted"/>
<sequence length="83" mass="9224">MRNAQGVHQSVNLHLGKISPVHLTHAKTQERRATVSFLRPRTPIWLHLMALDAADESHLNANFGQLIAQGGARFYGALSERGR</sequence>
<dbReference type="AlphaFoldDB" id="A0A655WK60"/>
<name>A0A655WK60_VIBCL</name>
<gene>
    <name evidence="1" type="ORF">ERS013200_00059</name>
</gene>
<evidence type="ECO:0000313" key="2">
    <source>
        <dbReference type="Proteomes" id="UP000041770"/>
    </source>
</evidence>
<dbReference type="Proteomes" id="UP000041770">
    <property type="component" value="Unassembled WGS sequence"/>
</dbReference>
<reference evidence="1 2" key="1">
    <citation type="submission" date="2015-07" db="EMBL/GenBank/DDBJ databases">
        <authorList>
            <consortium name="Pathogen Informatics"/>
        </authorList>
    </citation>
    <scope>NUCLEOTIDE SEQUENCE [LARGE SCALE GENOMIC DNA]</scope>
    <source>
        <strain evidence="1 2">A316</strain>
    </source>
</reference>
<evidence type="ECO:0000313" key="1">
    <source>
        <dbReference type="EMBL" id="CSB92822.1"/>
    </source>
</evidence>
<protein>
    <submittedName>
        <fullName evidence="1">Uncharacterized protein</fullName>
    </submittedName>
</protein>
<organism evidence="1 2">
    <name type="scientific">Vibrio cholerae</name>
    <dbReference type="NCBI Taxonomy" id="666"/>
    <lineage>
        <taxon>Bacteria</taxon>
        <taxon>Pseudomonadati</taxon>
        <taxon>Pseudomonadota</taxon>
        <taxon>Gammaproteobacteria</taxon>
        <taxon>Vibrionales</taxon>
        <taxon>Vibrionaceae</taxon>
        <taxon>Vibrio</taxon>
    </lineage>
</organism>